<name>A0A1G5GTC3_9RHOB</name>
<feature type="chain" id="PRO_5011648770" evidence="1">
    <location>
        <begin position="37"/>
        <end position="311"/>
    </location>
</feature>
<dbReference type="EMBL" id="FMVT01000005">
    <property type="protein sequence ID" value="SCY53898.1"/>
    <property type="molecule type" value="Genomic_DNA"/>
</dbReference>
<feature type="signal peptide" evidence="1">
    <location>
        <begin position="1"/>
        <end position="36"/>
    </location>
</feature>
<dbReference type="Proteomes" id="UP000199502">
    <property type="component" value="Unassembled WGS sequence"/>
</dbReference>
<dbReference type="AlphaFoldDB" id="A0A1G5GTC3"/>
<dbReference type="GO" id="GO:0016788">
    <property type="term" value="F:hydrolase activity, acting on ester bonds"/>
    <property type="evidence" value="ECO:0007669"/>
    <property type="project" value="UniProtKB-ARBA"/>
</dbReference>
<dbReference type="InterPro" id="IPR036514">
    <property type="entry name" value="SGNH_hydro_sf"/>
</dbReference>
<proteinExistence type="predicted"/>
<sequence length="311" mass="33811">MSRTRIDQTRWRLGRRAFLGAAAAAALLAPGLRAEAADGTDDIFALRVIQSGHSLTDPIVPMLNAFLTGLGMPASRPLPITKSTIPGSPMQIRWEDGLDPADADARRDIADYDVLVVTERVSLANTLPWHDSEGYALRYFENSWSRGRGGEGAETILYASWIDVASGPDAENLFNDPEAHVPFRERLPLEMARWQQIADHVNANRPEGSSPMLVIPGPLIMAAVYDAIAAGEAPGLTRIEDLFSDNIHINETGAYLIALAHFGVIYNRDPRMVPARIGGMGPLDAATADWMKELVHEVLLDYPDAGYTGGS</sequence>
<protein>
    <submittedName>
        <fullName evidence="2">Uncharacterized protein</fullName>
    </submittedName>
</protein>
<organism evidence="2 3">
    <name type="scientific">Paracoccus tibetensis</name>
    <dbReference type="NCBI Taxonomy" id="336292"/>
    <lineage>
        <taxon>Bacteria</taxon>
        <taxon>Pseudomonadati</taxon>
        <taxon>Pseudomonadota</taxon>
        <taxon>Alphaproteobacteria</taxon>
        <taxon>Rhodobacterales</taxon>
        <taxon>Paracoccaceae</taxon>
        <taxon>Paracoccus</taxon>
    </lineage>
</organism>
<dbReference type="STRING" id="336292.SAMN05660710_01887"/>
<gene>
    <name evidence="2" type="ORF">SAMN05660710_01887</name>
</gene>
<dbReference type="OrthoDB" id="8883291at2"/>
<evidence type="ECO:0000313" key="3">
    <source>
        <dbReference type="Proteomes" id="UP000199502"/>
    </source>
</evidence>
<dbReference type="InterPro" id="IPR006311">
    <property type="entry name" value="TAT_signal"/>
</dbReference>
<dbReference type="RefSeq" id="WP_090742957.1">
    <property type="nucleotide sequence ID" value="NZ_FMVT01000005.1"/>
</dbReference>
<evidence type="ECO:0000256" key="1">
    <source>
        <dbReference type="SAM" id="SignalP"/>
    </source>
</evidence>
<keyword evidence="3" id="KW-1185">Reference proteome</keyword>
<reference evidence="2 3" key="1">
    <citation type="submission" date="2016-10" db="EMBL/GenBank/DDBJ databases">
        <authorList>
            <person name="de Groot N.N."/>
        </authorList>
    </citation>
    <scope>NUCLEOTIDE SEQUENCE [LARGE SCALE GENOMIC DNA]</scope>
    <source>
        <strain evidence="2 3">CGMCC 1.8925</strain>
    </source>
</reference>
<accession>A0A1G5GTC3</accession>
<dbReference type="Gene3D" id="3.40.50.1110">
    <property type="entry name" value="SGNH hydrolase"/>
    <property type="match status" value="1"/>
</dbReference>
<evidence type="ECO:0000313" key="2">
    <source>
        <dbReference type="EMBL" id="SCY53898.1"/>
    </source>
</evidence>
<dbReference type="PROSITE" id="PS51318">
    <property type="entry name" value="TAT"/>
    <property type="match status" value="1"/>
</dbReference>
<keyword evidence="1" id="KW-0732">Signal</keyword>